<dbReference type="Proteomes" id="UP001162164">
    <property type="component" value="Unassembled WGS sequence"/>
</dbReference>
<dbReference type="EMBL" id="JAPWTJ010001451">
    <property type="protein sequence ID" value="KAJ8971653.1"/>
    <property type="molecule type" value="Genomic_DNA"/>
</dbReference>
<proteinExistence type="predicted"/>
<accession>A0ABQ9J2W5</accession>
<organism evidence="1 2">
    <name type="scientific">Molorchus minor</name>
    <dbReference type="NCBI Taxonomy" id="1323400"/>
    <lineage>
        <taxon>Eukaryota</taxon>
        <taxon>Metazoa</taxon>
        <taxon>Ecdysozoa</taxon>
        <taxon>Arthropoda</taxon>
        <taxon>Hexapoda</taxon>
        <taxon>Insecta</taxon>
        <taxon>Pterygota</taxon>
        <taxon>Neoptera</taxon>
        <taxon>Endopterygota</taxon>
        <taxon>Coleoptera</taxon>
        <taxon>Polyphaga</taxon>
        <taxon>Cucujiformia</taxon>
        <taxon>Chrysomeloidea</taxon>
        <taxon>Cerambycidae</taxon>
        <taxon>Lamiinae</taxon>
        <taxon>Monochamini</taxon>
        <taxon>Molorchus</taxon>
    </lineage>
</organism>
<comment type="caution">
    <text evidence="1">The sequence shown here is derived from an EMBL/GenBank/DDBJ whole genome shotgun (WGS) entry which is preliminary data.</text>
</comment>
<keyword evidence="2" id="KW-1185">Reference proteome</keyword>
<sequence>MADLKSLRYKREQIDLLLLDQEPTVEVDPERYEQSILSQSSIEKVWHTHATKIVKPKDISKNFISTEKTSCLFCKQSHVIINCPDILRLSAQTRLAEAKKFHLCLNSLHKNQNQNFVKDCKSVSCKKCGRRHHTLLHFGGTREDVSHDTSVHNRAPIELGICEAENSNSMHIVDNRSPTQVLLVTAIVLVKDIAVLKMAIYIAETCLRLSKF</sequence>
<gene>
    <name evidence="1" type="ORF">NQ317_015342</name>
</gene>
<reference evidence="1" key="1">
    <citation type="journal article" date="2023" name="Insect Mol. Biol.">
        <title>Genome sequencing provides insights into the evolution of gene families encoding plant cell wall-degrading enzymes in longhorned beetles.</title>
        <authorList>
            <person name="Shin N.R."/>
            <person name="Okamura Y."/>
            <person name="Kirsch R."/>
            <person name="Pauchet Y."/>
        </authorList>
    </citation>
    <scope>NUCLEOTIDE SEQUENCE</scope>
    <source>
        <strain evidence="1">MMC_N1</strain>
    </source>
</reference>
<name>A0ABQ9J2W5_9CUCU</name>
<evidence type="ECO:0000313" key="2">
    <source>
        <dbReference type="Proteomes" id="UP001162164"/>
    </source>
</evidence>
<protein>
    <submittedName>
        <fullName evidence="1">Uncharacterized protein</fullName>
    </submittedName>
</protein>
<evidence type="ECO:0000313" key="1">
    <source>
        <dbReference type="EMBL" id="KAJ8971653.1"/>
    </source>
</evidence>